<keyword evidence="2" id="KW-1185">Reference proteome</keyword>
<accession>A0AAW1MEB1</accession>
<proteinExistence type="predicted"/>
<evidence type="ECO:0000313" key="1">
    <source>
        <dbReference type="EMBL" id="KAK9745665.1"/>
    </source>
</evidence>
<dbReference type="AlphaFoldDB" id="A0AAW1MEB1"/>
<dbReference type="EMBL" id="JASPKY010000046">
    <property type="protein sequence ID" value="KAK9745665.1"/>
    <property type="molecule type" value="Genomic_DNA"/>
</dbReference>
<evidence type="ECO:0000313" key="2">
    <source>
        <dbReference type="Proteomes" id="UP001458880"/>
    </source>
</evidence>
<sequence length="67" mass="7626">MVGTIEQGKLIEEYRDVFRVEDCGPCILGFQDIQRLKVAQMVGTIEQGKLIEEYRDVFRGIGCISCK</sequence>
<organism evidence="1 2">
    <name type="scientific">Popillia japonica</name>
    <name type="common">Japanese beetle</name>
    <dbReference type="NCBI Taxonomy" id="7064"/>
    <lineage>
        <taxon>Eukaryota</taxon>
        <taxon>Metazoa</taxon>
        <taxon>Ecdysozoa</taxon>
        <taxon>Arthropoda</taxon>
        <taxon>Hexapoda</taxon>
        <taxon>Insecta</taxon>
        <taxon>Pterygota</taxon>
        <taxon>Neoptera</taxon>
        <taxon>Endopterygota</taxon>
        <taxon>Coleoptera</taxon>
        <taxon>Polyphaga</taxon>
        <taxon>Scarabaeiformia</taxon>
        <taxon>Scarabaeidae</taxon>
        <taxon>Rutelinae</taxon>
        <taxon>Popillia</taxon>
    </lineage>
</organism>
<name>A0AAW1MEB1_POPJA</name>
<protein>
    <submittedName>
        <fullName evidence="1">Uncharacterized protein</fullName>
    </submittedName>
</protein>
<dbReference type="Proteomes" id="UP001458880">
    <property type="component" value="Unassembled WGS sequence"/>
</dbReference>
<reference evidence="1 2" key="1">
    <citation type="journal article" date="2024" name="BMC Genomics">
        <title>De novo assembly and annotation of Popillia japonica's genome with initial clues to its potential as an invasive pest.</title>
        <authorList>
            <person name="Cucini C."/>
            <person name="Boschi S."/>
            <person name="Funari R."/>
            <person name="Cardaioli E."/>
            <person name="Iannotti N."/>
            <person name="Marturano G."/>
            <person name="Paoli F."/>
            <person name="Bruttini M."/>
            <person name="Carapelli A."/>
            <person name="Frati F."/>
            <person name="Nardi F."/>
        </authorList>
    </citation>
    <scope>NUCLEOTIDE SEQUENCE [LARGE SCALE GENOMIC DNA]</scope>
    <source>
        <strain evidence="1">DMR45628</strain>
    </source>
</reference>
<comment type="caution">
    <text evidence="1">The sequence shown here is derived from an EMBL/GenBank/DDBJ whole genome shotgun (WGS) entry which is preliminary data.</text>
</comment>
<gene>
    <name evidence="1" type="ORF">QE152_g6737</name>
</gene>